<reference evidence="2 3" key="1">
    <citation type="submission" date="2018-03" db="EMBL/GenBank/DDBJ databases">
        <title>Genomic Encyclopedia of Archaeal and Bacterial Type Strains, Phase II (KMG-II): from individual species to whole genera.</title>
        <authorList>
            <person name="Goeker M."/>
        </authorList>
    </citation>
    <scope>NUCLEOTIDE SEQUENCE [LARGE SCALE GENOMIC DNA]</scope>
    <source>
        <strain evidence="2 3">DSM 28354</strain>
    </source>
</reference>
<dbReference type="EMBL" id="PVTE01000001">
    <property type="protein sequence ID" value="PRY46965.1"/>
    <property type="molecule type" value="Genomic_DNA"/>
</dbReference>
<organism evidence="2 3">
    <name type="scientific">Spirosoma oryzae</name>
    <dbReference type="NCBI Taxonomy" id="1469603"/>
    <lineage>
        <taxon>Bacteria</taxon>
        <taxon>Pseudomonadati</taxon>
        <taxon>Bacteroidota</taxon>
        <taxon>Cytophagia</taxon>
        <taxon>Cytophagales</taxon>
        <taxon>Cytophagaceae</taxon>
        <taxon>Spirosoma</taxon>
    </lineage>
</organism>
<proteinExistence type="predicted"/>
<dbReference type="AlphaFoldDB" id="A0A2T0TMT3"/>
<comment type="caution">
    <text evidence="2">The sequence shown here is derived from an EMBL/GenBank/DDBJ whole genome shotgun (WGS) entry which is preliminary data.</text>
</comment>
<evidence type="ECO:0000313" key="2">
    <source>
        <dbReference type="EMBL" id="PRY46965.1"/>
    </source>
</evidence>
<evidence type="ECO:0000259" key="1">
    <source>
        <dbReference type="Pfam" id="PF13274"/>
    </source>
</evidence>
<sequence>MTTARDVAEYILQLADSEVSDNDVTNLKLQKLVYYVQGFHLAMFDKTVFSDPIAPWQYGPVVSELYHTYKENGGSVIKPTAEYTPTEAFSEEQENLIKEVFNVYGQFSAWKLRDMTHQELPWIEADELKLPEIKVETMRTFFKDHIN</sequence>
<gene>
    <name evidence="2" type="ORF">CLV58_10129</name>
</gene>
<feature type="domain" description="Antitoxin SocA-like Panacea" evidence="1">
    <location>
        <begin position="29"/>
        <end position="122"/>
    </location>
</feature>
<dbReference type="Pfam" id="PF13274">
    <property type="entry name" value="SocA_Panacea"/>
    <property type="match status" value="1"/>
</dbReference>
<dbReference type="InterPro" id="IPR025272">
    <property type="entry name" value="SocA_Panacea"/>
</dbReference>
<name>A0A2T0TMT3_9BACT</name>
<accession>A0A2T0TMT3</accession>
<protein>
    <submittedName>
        <fullName evidence="2">Putative phage-associated protein</fullName>
    </submittedName>
</protein>
<dbReference type="Proteomes" id="UP000238375">
    <property type="component" value="Unassembled WGS sequence"/>
</dbReference>
<evidence type="ECO:0000313" key="3">
    <source>
        <dbReference type="Proteomes" id="UP000238375"/>
    </source>
</evidence>
<dbReference type="OrthoDB" id="9799173at2"/>
<keyword evidence="3" id="KW-1185">Reference proteome</keyword>
<dbReference type="RefSeq" id="WP_106135741.1">
    <property type="nucleotide sequence ID" value="NZ_PVTE01000001.1"/>
</dbReference>